<dbReference type="EMBL" id="RHHM01000001">
    <property type="protein sequence ID" value="RQM39874.1"/>
    <property type="molecule type" value="Genomic_DNA"/>
</dbReference>
<evidence type="ECO:0000313" key="2">
    <source>
        <dbReference type="Proteomes" id="UP000279457"/>
    </source>
</evidence>
<keyword evidence="2" id="KW-1185">Reference proteome</keyword>
<comment type="caution">
    <text evidence="1">The sequence shown here is derived from an EMBL/GenBank/DDBJ whole genome shotgun (WGS) entry which is preliminary data.</text>
</comment>
<proteinExistence type="predicted"/>
<dbReference type="RefSeq" id="WP_124231324.1">
    <property type="nucleotide sequence ID" value="NZ_RHHM01000001.1"/>
</dbReference>
<dbReference type="AlphaFoldDB" id="A0A3N6S2R5"/>
<organism evidence="1 2">
    <name type="scientific">Erwinia psidii</name>
    <dbReference type="NCBI Taxonomy" id="69224"/>
    <lineage>
        <taxon>Bacteria</taxon>
        <taxon>Pseudomonadati</taxon>
        <taxon>Pseudomonadota</taxon>
        <taxon>Gammaproteobacteria</taxon>
        <taxon>Enterobacterales</taxon>
        <taxon>Erwiniaceae</taxon>
        <taxon>Erwinia</taxon>
    </lineage>
</organism>
<name>A0A3N6S2R5_9GAMM</name>
<sequence>MTDNIINLPNHIRRQRTVSAEQVALAMAGVYDCLHLRDLDRHSDVHNVAVSYWHIILYEVRSGKLTYKNKWQDIGENIVGAEFYSNEIWPWALKELSDESPWYSPDGSALPALKSNSLYPRDMPPTLRKSFPPQNAALLLIAALTRTLAGKHKGVYTWGKDINKSKIAQDAAEAIAGFMDGYTNDKTESFRKLIAEALQSYPENPEDY</sequence>
<dbReference type="OrthoDB" id="6472862at2"/>
<gene>
    <name evidence="1" type="ORF">EB241_00735</name>
</gene>
<evidence type="ECO:0000313" key="1">
    <source>
        <dbReference type="EMBL" id="RQM39874.1"/>
    </source>
</evidence>
<accession>A0A3N6S2R5</accession>
<dbReference type="Proteomes" id="UP000279457">
    <property type="component" value="Unassembled WGS sequence"/>
</dbReference>
<reference evidence="1 2" key="1">
    <citation type="submission" date="2018-10" db="EMBL/GenBank/DDBJ databases">
        <title>Draft genome sequence for the type isolate of Erwinia psidii, agent causal of bacterial blight in guava (Psidium guajava) and wilt and die-back of Eucalyptus spp.</title>
        <authorList>
            <person name="Hermenegildo P.S."/>
            <person name="Santos S.A."/>
            <person name="Guimaraes L.M.S."/>
            <person name="Vidigal P.M.P."/>
            <person name="Pereira I.C."/>
            <person name="Badel J.L."/>
            <person name="Alfenas-Zerbini P."/>
            <person name="Ferreira M.A.S.V."/>
            <person name="Alfenas A.C."/>
        </authorList>
    </citation>
    <scope>NUCLEOTIDE SEQUENCE [LARGE SCALE GENOMIC DNA]</scope>
    <source>
        <strain evidence="1 2">IBSBF 435</strain>
    </source>
</reference>
<protein>
    <submittedName>
        <fullName evidence="1">Uncharacterized protein</fullName>
    </submittedName>
</protein>